<name>A0ABV0B3C1_9SPHN</name>
<evidence type="ECO:0000313" key="2">
    <source>
        <dbReference type="EMBL" id="MEN3746084.1"/>
    </source>
</evidence>
<dbReference type="Pfam" id="PF13471">
    <property type="entry name" value="Transglut_core3"/>
    <property type="match status" value="1"/>
</dbReference>
<dbReference type="NCBIfam" id="NF033537">
    <property type="entry name" value="lasso_biosyn_B2"/>
    <property type="match status" value="1"/>
</dbReference>
<reference evidence="2 3" key="1">
    <citation type="submission" date="2024-05" db="EMBL/GenBank/DDBJ databases">
        <title>Sphingomonas sp. HF-S3 16S ribosomal RNA gene Genome sequencing and assembly.</title>
        <authorList>
            <person name="Lee H."/>
        </authorList>
    </citation>
    <scope>NUCLEOTIDE SEQUENCE [LARGE SCALE GENOMIC DNA]</scope>
    <source>
        <strain evidence="2 3">HF-S3</strain>
    </source>
</reference>
<dbReference type="Proteomes" id="UP001427805">
    <property type="component" value="Unassembled WGS sequence"/>
</dbReference>
<accession>A0ABV0B3C1</accession>
<evidence type="ECO:0000259" key="1">
    <source>
        <dbReference type="Pfam" id="PF13471"/>
    </source>
</evidence>
<proteinExistence type="predicted"/>
<keyword evidence="3" id="KW-1185">Reference proteome</keyword>
<dbReference type="InterPro" id="IPR032708">
    <property type="entry name" value="McjB_C"/>
</dbReference>
<evidence type="ECO:0000313" key="3">
    <source>
        <dbReference type="Proteomes" id="UP001427805"/>
    </source>
</evidence>
<protein>
    <submittedName>
        <fullName evidence="2">Lasso peptide biosynthesis B2 protein</fullName>
    </submittedName>
</protein>
<sequence length="217" mass="23527">MPLSLRAGLSWCVCARQAVFLDLKGDRYFRLPETLDGLFQRWAAGEEVVTGDLAPLVARGILEPGDRGPVPPARHVPAIRDFALGNKRRAPLRHVIAAIGSQLCARRALKRHSIASVVARLVAESLTATDLVLDETRHRSVASAFAASGMVLRAADECLPRAIAARRMCQRQGLDTALIFGVRLSPFAAHSWVQAGDAVIVGDLENVRLYTPILVLP</sequence>
<dbReference type="EMBL" id="JBDIZK010000001">
    <property type="protein sequence ID" value="MEN3746084.1"/>
    <property type="molecule type" value="Genomic_DNA"/>
</dbReference>
<dbReference type="InterPro" id="IPR053521">
    <property type="entry name" value="McjB-like"/>
</dbReference>
<organism evidence="2 3">
    <name type="scientific">Sphingomonas rustica</name>
    <dbReference type="NCBI Taxonomy" id="3103142"/>
    <lineage>
        <taxon>Bacteria</taxon>
        <taxon>Pseudomonadati</taxon>
        <taxon>Pseudomonadota</taxon>
        <taxon>Alphaproteobacteria</taxon>
        <taxon>Sphingomonadales</taxon>
        <taxon>Sphingomonadaceae</taxon>
        <taxon>Sphingomonas</taxon>
    </lineage>
</organism>
<comment type="caution">
    <text evidence="2">The sequence shown here is derived from an EMBL/GenBank/DDBJ whole genome shotgun (WGS) entry which is preliminary data.</text>
</comment>
<gene>
    <name evidence="2" type="ORF">TPR58_02810</name>
</gene>
<dbReference type="RefSeq" id="WP_346245074.1">
    <property type="nucleotide sequence ID" value="NZ_JBDIZK010000001.1"/>
</dbReference>
<feature type="domain" description="Microcin J25-processing protein McjB C-terminal" evidence="1">
    <location>
        <begin position="106"/>
        <end position="214"/>
    </location>
</feature>